<feature type="signal peptide" evidence="1">
    <location>
        <begin position="1"/>
        <end position="19"/>
    </location>
</feature>
<comment type="caution">
    <text evidence="2">The sequence shown here is derived from an EMBL/GenBank/DDBJ whole genome shotgun (WGS) entry which is preliminary data.</text>
</comment>
<dbReference type="AlphaFoldDB" id="A0AAN6GMP6"/>
<evidence type="ECO:0000313" key="3">
    <source>
        <dbReference type="Proteomes" id="UP001176517"/>
    </source>
</evidence>
<sequence length="177" mass="19152">MQIQALLATVLLSSAYVAAGSVSNEIYLIRHGEKTSDDSVGLSSTGQQRAQCLRNVFGRGSGYNIGKIMAQAYKSDGSRIRPYQTVQPLAQDLGLTIDTSCDRDDPDCVNSAVNAFAKKSSADILICWEHDALEDIGKKVGQGFNYPSSHFDLIYHEHKGSLTSSSPYSENCPGLDN</sequence>
<evidence type="ECO:0000256" key="1">
    <source>
        <dbReference type="SAM" id="SignalP"/>
    </source>
</evidence>
<protein>
    <recommendedName>
        <fullName evidence="4">Phosphoglycerate mutase family protein</fullName>
    </recommendedName>
</protein>
<keyword evidence="1" id="KW-0732">Signal</keyword>
<evidence type="ECO:0008006" key="4">
    <source>
        <dbReference type="Google" id="ProtNLM"/>
    </source>
</evidence>
<proteinExistence type="predicted"/>
<dbReference type="Gene3D" id="3.40.50.1240">
    <property type="entry name" value="Phosphoglycerate mutase-like"/>
    <property type="match status" value="1"/>
</dbReference>
<dbReference type="InterPro" id="IPR029033">
    <property type="entry name" value="His_PPase_superfam"/>
</dbReference>
<dbReference type="SUPFAM" id="SSF53254">
    <property type="entry name" value="Phosphoglycerate mutase-like"/>
    <property type="match status" value="1"/>
</dbReference>
<reference evidence="2" key="1">
    <citation type="journal article" date="2023" name="PhytoFront">
        <title>Draft Genome Resources of Seven Strains of Tilletia horrida, Causal Agent of Kernel Smut of Rice.</title>
        <authorList>
            <person name="Khanal S."/>
            <person name="Antony Babu S."/>
            <person name="Zhou X.G."/>
        </authorList>
    </citation>
    <scope>NUCLEOTIDE SEQUENCE</scope>
    <source>
        <strain evidence="2">TX6</strain>
    </source>
</reference>
<feature type="chain" id="PRO_5042929756" description="Phosphoglycerate mutase family protein" evidence="1">
    <location>
        <begin position="20"/>
        <end position="177"/>
    </location>
</feature>
<name>A0AAN6GMP6_9BASI</name>
<organism evidence="2 3">
    <name type="scientific">Tilletia horrida</name>
    <dbReference type="NCBI Taxonomy" id="155126"/>
    <lineage>
        <taxon>Eukaryota</taxon>
        <taxon>Fungi</taxon>
        <taxon>Dikarya</taxon>
        <taxon>Basidiomycota</taxon>
        <taxon>Ustilaginomycotina</taxon>
        <taxon>Exobasidiomycetes</taxon>
        <taxon>Tilletiales</taxon>
        <taxon>Tilletiaceae</taxon>
        <taxon>Tilletia</taxon>
    </lineage>
</organism>
<gene>
    <name evidence="2" type="ORF">OC846_004413</name>
</gene>
<dbReference type="EMBL" id="JAPDMZ010000131">
    <property type="protein sequence ID" value="KAK0548654.1"/>
    <property type="molecule type" value="Genomic_DNA"/>
</dbReference>
<accession>A0AAN6GMP6</accession>
<dbReference type="Proteomes" id="UP001176517">
    <property type="component" value="Unassembled WGS sequence"/>
</dbReference>
<keyword evidence="3" id="KW-1185">Reference proteome</keyword>
<evidence type="ECO:0000313" key="2">
    <source>
        <dbReference type="EMBL" id="KAK0548654.1"/>
    </source>
</evidence>